<evidence type="ECO:0000313" key="9">
    <source>
        <dbReference type="Proteomes" id="UP000494163"/>
    </source>
</evidence>
<reference evidence="8 9" key="1">
    <citation type="submission" date="2015-08" db="EMBL/GenBank/DDBJ databases">
        <title>Ancestral chromatin configuration constrains chromatin evolution on differentiating sex chromosomes in Drosophila.</title>
        <authorList>
            <person name="Zhou Q."/>
            <person name="Bachtrog D."/>
        </authorList>
    </citation>
    <scope>NUCLEOTIDE SEQUENCE [LARGE SCALE GENOMIC DNA]</scope>
    <source>
        <tissue evidence="8">Whole larvae</tissue>
    </source>
</reference>
<dbReference type="InterPro" id="IPR008858">
    <property type="entry name" value="TROVE_dom"/>
</dbReference>
<name>A0A0M4F8B5_DROBS</name>
<dbReference type="EMBL" id="CP012528">
    <property type="protein sequence ID" value="ALC48220.1"/>
    <property type="molecule type" value="Genomic_DNA"/>
</dbReference>
<comment type="similarity">
    <text evidence="2">Belongs to the Ro 60 kDa family.</text>
</comment>
<dbReference type="GO" id="GO:0003723">
    <property type="term" value="F:RNA binding"/>
    <property type="evidence" value="ECO:0007669"/>
    <property type="project" value="UniProtKB-KW"/>
</dbReference>
<dbReference type="AlphaFoldDB" id="A0A0M4F8B5"/>
<dbReference type="InterPro" id="IPR036465">
    <property type="entry name" value="vWFA_dom_sf"/>
</dbReference>
<gene>
    <name evidence="8" type="ORF">Dbus_chrXg76</name>
</gene>
<dbReference type="PANTHER" id="PTHR14202:SF0">
    <property type="entry name" value="RNA-BINDING PROTEIN RO60"/>
    <property type="match status" value="1"/>
</dbReference>
<keyword evidence="9" id="KW-1185">Reference proteome</keyword>
<dbReference type="SMR" id="A0A0M4F8B5"/>
<dbReference type="InterPro" id="IPR040322">
    <property type="entry name" value="TROVE2"/>
</dbReference>
<organism evidence="8 9">
    <name type="scientific">Drosophila busckii</name>
    <name type="common">Fruit fly</name>
    <dbReference type="NCBI Taxonomy" id="30019"/>
    <lineage>
        <taxon>Eukaryota</taxon>
        <taxon>Metazoa</taxon>
        <taxon>Ecdysozoa</taxon>
        <taxon>Arthropoda</taxon>
        <taxon>Hexapoda</taxon>
        <taxon>Insecta</taxon>
        <taxon>Pterygota</taxon>
        <taxon>Neoptera</taxon>
        <taxon>Endopterygota</taxon>
        <taxon>Diptera</taxon>
        <taxon>Brachycera</taxon>
        <taxon>Muscomorpha</taxon>
        <taxon>Ephydroidea</taxon>
        <taxon>Drosophilidae</taxon>
        <taxon>Drosophila</taxon>
    </lineage>
</organism>
<keyword evidence="4" id="KW-0479">Metal-binding</keyword>
<dbReference type="GO" id="GO:1990904">
    <property type="term" value="C:ribonucleoprotein complex"/>
    <property type="evidence" value="ECO:0007669"/>
    <property type="project" value="UniProtKB-KW"/>
</dbReference>
<feature type="domain" description="TROVE" evidence="7">
    <location>
        <begin position="1"/>
        <end position="351"/>
    </location>
</feature>
<dbReference type="Proteomes" id="UP000494163">
    <property type="component" value="Chromosome X"/>
</dbReference>
<proteinExistence type="inferred from homology"/>
<evidence type="ECO:0000256" key="5">
    <source>
        <dbReference type="ARBA" id="ARBA00022884"/>
    </source>
</evidence>
<dbReference type="SUPFAM" id="SSF140864">
    <property type="entry name" value="TROVE domain-like"/>
    <property type="match status" value="1"/>
</dbReference>
<evidence type="ECO:0000259" key="7">
    <source>
        <dbReference type="PROSITE" id="PS50988"/>
    </source>
</evidence>
<dbReference type="PANTHER" id="PTHR14202">
    <property type="entry name" value="60 KDA RIBONUCLEOPROTEIN SSA/RO"/>
    <property type="match status" value="1"/>
</dbReference>
<dbReference type="STRING" id="30019.A0A0M4F8B5"/>
<evidence type="ECO:0000256" key="1">
    <source>
        <dbReference type="ARBA" id="ARBA00004496"/>
    </source>
</evidence>
<evidence type="ECO:0000313" key="8">
    <source>
        <dbReference type="EMBL" id="ALC48220.1"/>
    </source>
</evidence>
<accession>A0A0M4F8B5</accession>
<keyword evidence="5" id="KW-0694">RNA-binding</keyword>
<dbReference type="OMA" id="WEHVPLQ"/>
<dbReference type="GO" id="GO:0005737">
    <property type="term" value="C:cytoplasm"/>
    <property type="evidence" value="ECO:0007669"/>
    <property type="project" value="UniProtKB-SubCell"/>
</dbReference>
<dbReference type="GO" id="GO:0046872">
    <property type="term" value="F:metal ion binding"/>
    <property type="evidence" value="ECO:0007669"/>
    <property type="project" value="UniProtKB-KW"/>
</dbReference>
<dbReference type="Gene3D" id="3.40.50.410">
    <property type="entry name" value="von Willebrand factor, type A domain"/>
    <property type="match status" value="1"/>
</dbReference>
<dbReference type="InterPro" id="IPR037214">
    <property type="entry name" value="TROVE_dom_sf"/>
</dbReference>
<keyword evidence="6" id="KW-0687">Ribonucleoprotein</keyword>
<keyword evidence="3" id="KW-0963">Cytoplasm</keyword>
<evidence type="ECO:0000256" key="2">
    <source>
        <dbReference type="ARBA" id="ARBA00007814"/>
    </source>
</evidence>
<comment type="subcellular location">
    <subcellularLocation>
        <location evidence="1">Cytoplasm</location>
    </subcellularLocation>
</comment>
<protein>
    <submittedName>
        <fullName evidence="8">CG10803</fullName>
    </submittedName>
</protein>
<dbReference type="OrthoDB" id="6098064at2759"/>
<evidence type="ECO:0000256" key="3">
    <source>
        <dbReference type="ARBA" id="ARBA00022490"/>
    </source>
</evidence>
<evidence type="ECO:0000256" key="4">
    <source>
        <dbReference type="ARBA" id="ARBA00022723"/>
    </source>
</evidence>
<sequence>MSQSTIGVTAIEKLRRFCYLGTVEAPVYVVTSFDVTVECHFEAVHKLCAEISDEQLLDCLKCLLDADDAEHLPRHDEAILVLAIYLSSHVDEQQRTLVREKFVELVRSDKDLLLFTNYVKRVQSLLKRKTPFGRTVRKAVLDWYKKQPLDKLLHMWSLSDCDRATHRDLLYRCHYRDAKFDAEIMAALRLMSTPSKELIAWPSYLNDVASSRDTIVGIAQLRLAQNAKAALPIVRAMSLSYEHVPRYVMKDAKLVKLLLPKMSYEQLLLTWPSFLSLFKRPRSAQRNYIELFFDEAKLRAANVAPLRLLLQETRATRTKKMITKGVVAANKPSFMLRLYKRSFGLNKALGLRLHITLNLEACYLGKSLTGRWRSIKYLDAMMAIAFAYYKSDPAVKVSYWHDASGQLESLPWTPAMSVDEAKACCENQKVAKVKQTLTGIIDSALADAAQTYDVFLVLAPSGTRGNPKKCSNQLCLLLDEYRRKRNAQAKFILVSLRQNHASMSYSTLRAENILELCSLSEQTALLINAFAHGKFI</sequence>
<dbReference type="PROSITE" id="PS50988">
    <property type="entry name" value="TROVE"/>
    <property type="match status" value="1"/>
</dbReference>
<evidence type="ECO:0000256" key="6">
    <source>
        <dbReference type="ARBA" id="ARBA00023274"/>
    </source>
</evidence>